<dbReference type="GO" id="GO:0005634">
    <property type="term" value="C:nucleus"/>
    <property type="evidence" value="ECO:0007669"/>
    <property type="project" value="TreeGrafter"/>
</dbReference>
<accession>V4ML10</accession>
<dbReference type="SUPFAM" id="SSF54236">
    <property type="entry name" value="Ubiquitin-like"/>
    <property type="match status" value="1"/>
</dbReference>
<dbReference type="AlphaFoldDB" id="V4ML10"/>
<dbReference type="STRING" id="72664.V4ML10"/>
<dbReference type="Pfam" id="PF13899">
    <property type="entry name" value="Thioredoxin_7"/>
    <property type="match status" value="1"/>
</dbReference>
<dbReference type="InterPro" id="IPR029071">
    <property type="entry name" value="Ubiquitin-like_domsf"/>
</dbReference>
<dbReference type="OMA" id="MISITWE"/>
<dbReference type="CDD" id="cd14273">
    <property type="entry name" value="UBA_TAP-C_like"/>
    <property type="match status" value="1"/>
</dbReference>
<feature type="non-terminal residue" evidence="3">
    <location>
        <position position="1"/>
    </location>
</feature>
<dbReference type="PROSITE" id="PS50033">
    <property type="entry name" value="UBX"/>
    <property type="match status" value="1"/>
</dbReference>
<feature type="domain" description="UBX" evidence="2">
    <location>
        <begin position="306"/>
        <end position="386"/>
    </location>
</feature>
<dbReference type="InterPro" id="IPR036249">
    <property type="entry name" value="Thioredoxin-like_sf"/>
</dbReference>
<dbReference type="SMART" id="SM00594">
    <property type="entry name" value="UAS"/>
    <property type="match status" value="1"/>
</dbReference>
<dbReference type="OrthoDB" id="270602at2759"/>
<dbReference type="InterPro" id="IPR050730">
    <property type="entry name" value="UBX_domain-protein"/>
</dbReference>
<dbReference type="eggNOG" id="KOG1364">
    <property type="taxonomic scope" value="Eukaryota"/>
</dbReference>
<proteinExistence type="predicted"/>
<dbReference type="SUPFAM" id="SSF52833">
    <property type="entry name" value="Thioredoxin-like"/>
    <property type="match status" value="1"/>
</dbReference>
<dbReference type="GO" id="GO:0043161">
    <property type="term" value="P:proteasome-mediated ubiquitin-dependent protein catabolic process"/>
    <property type="evidence" value="ECO:0007669"/>
    <property type="project" value="TreeGrafter"/>
</dbReference>
<protein>
    <recommendedName>
        <fullName evidence="2">UBX domain-containing protein</fullName>
    </recommendedName>
</protein>
<keyword evidence="4" id="KW-1185">Reference proteome</keyword>
<evidence type="ECO:0000256" key="1">
    <source>
        <dbReference type="ARBA" id="ARBA00022786"/>
    </source>
</evidence>
<dbReference type="Gramene" id="ESQ56207">
    <property type="protein sequence ID" value="ESQ56207"/>
    <property type="gene ID" value="EUTSA_v10027144mg"/>
</dbReference>
<dbReference type="Pfam" id="PF14555">
    <property type="entry name" value="UBA_4"/>
    <property type="match status" value="1"/>
</dbReference>
<dbReference type="GO" id="GO:0043130">
    <property type="term" value="F:ubiquitin binding"/>
    <property type="evidence" value="ECO:0007669"/>
    <property type="project" value="TreeGrafter"/>
</dbReference>
<dbReference type="CDD" id="cd02958">
    <property type="entry name" value="UAS"/>
    <property type="match status" value="1"/>
</dbReference>
<dbReference type="PANTHER" id="PTHR23322:SF78">
    <property type="entry name" value="PLANT UBX DOMAIN-CONTAINING PROTEIN 16-RELATED"/>
    <property type="match status" value="1"/>
</dbReference>
<keyword evidence="1" id="KW-0833">Ubl conjugation pathway</keyword>
<evidence type="ECO:0000313" key="3">
    <source>
        <dbReference type="EMBL" id="ESQ56207.1"/>
    </source>
</evidence>
<reference evidence="3 4" key="1">
    <citation type="journal article" date="2013" name="Front. Plant Sci.">
        <title>The Reference Genome of the Halophytic Plant Eutrema salsugineum.</title>
        <authorList>
            <person name="Yang R."/>
            <person name="Jarvis D.E."/>
            <person name="Chen H."/>
            <person name="Beilstein M.A."/>
            <person name="Grimwood J."/>
            <person name="Jenkins J."/>
            <person name="Shu S."/>
            <person name="Prochnik S."/>
            <person name="Xin M."/>
            <person name="Ma C."/>
            <person name="Schmutz J."/>
            <person name="Wing R.A."/>
            <person name="Mitchell-Olds T."/>
            <person name="Schumaker K.S."/>
            <person name="Wang X."/>
        </authorList>
    </citation>
    <scope>NUCLEOTIDE SEQUENCE [LARGE SCALE GENOMIC DNA]</scope>
</reference>
<evidence type="ECO:0000259" key="2">
    <source>
        <dbReference type="PROSITE" id="PS50033"/>
    </source>
</evidence>
<dbReference type="PANTHER" id="PTHR23322">
    <property type="entry name" value="FAS-ASSOCIATED PROTEIN"/>
    <property type="match status" value="1"/>
</dbReference>
<dbReference type="Proteomes" id="UP000030689">
    <property type="component" value="Unassembled WGS sequence"/>
</dbReference>
<dbReference type="InterPro" id="IPR006577">
    <property type="entry name" value="UAS"/>
</dbReference>
<dbReference type="Gene3D" id="3.10.20.90">
    <property type="entry name" value="Phosphatidylinositol 3-kinase Catalytic Subunit, Chain A, domain 1"/>
    <property type="match status" value="1"/>
</dbReference>
<dbReference type="KEGG" id="eus:EUTSA_v10027144mg"/>
<evidence type="ECO:0000313" key="4">
    <source>
        <dbReference type="Proteomes" id="UP000030689"/>
    </source>
</evidence>
<dbReference type="CDD" id="cd01767">
    <property type="entry name" value="UBX"/>
    <property type="match status" value="1"/>
</dbReference>
<gene>
    <name evidence="3" type="ORF">EUTSA_v10027144mg</name>
</gene>
<dbReference type="InterPro" id="IPR001012">
    <property type="entry name" value="UBX_dom"/>
</dbReference>
<name>V4ML10_EUTSA</name>
<dbReference type="Gene3D" id="3.40.30.10">
    <property type="entry name" value="Glutaredoxin"/>
    <property type="match status" value="1"/>
</dbReference>
<dbReference type="Pfam" id="PF00789">
    <property type="entry name" value="UBX"/>
    <property type="match status" value="1"/>
</dbReference>
<organism evidence="3 4">
    <name type="scientific">Eutrema salsugineum</name>
    <name type="common">Saltwater cress</name>
    <name type="synonym">Sisymbrium salsugineum</name>
    <dbReference type="NCBI Taxonomy" id="72664"/>
    <lineage>
        <taxon>Eukaryota</taxon>
        <taxon>Viridiplantae</taxon>
        <taxon>Streptophyta</taxon>
        <taxon>Embryophyta</taxon>
        <taxon>Tracheophyta</taxon>
        <taxon>Spermatophyta</taxon>
        <taxon>Magnoliopsida</taxon>
        <taxon>eudicotyledons</taxon>
        <taxon>Gunneridae</taxon>
        <taxon>Pentapetalae</taxon>
        <taxon>rosids</taxon>
        <taxon>malvids</taxon>
        <taxon>Brassicales</taxon>
        <taxon>Brassicaceae</taxon>
        <taxon>Eutremeae</taxon>
        <taxon>Eutrema</taxon>
    </lineage>
</organism>
<sequence>ASQTIETAQQFLKATSWNLEDAINLFLVHGQNKTLSYPQNSSEQYWSDYQEEQQIPPPLPSIRDTLYDSSSMYHQPPVQVGPEEIWDLKQEASDSGSVVGSEDSRLSSLYRPPLKLLFQGSFEYAKATSSRKNLWLLVNLQSTTEFASHILNRDLWSNGVVSQAIESSFVLSQVYDDTNEGQKISTFYRIESLAPVVLLIDPITGQKMHSWSGVIEAKSFLEDLAKYMDSGPHEHVASLTSNKRIKTEKVCYESDQTSTCQDMSTFWDNFFEESSNNIDHILFESVEDDTFLGFPVLTEEPKGDCDRSVVCSLCIRFPDGRRKQRNFLKTEPVQLLWSFCYSQMEESEKNAFKLVQAIPGSSKTLDYGANATFDQSGLANSLISVTWE</sequence>
<dbReference type="EMBL" id="KI517384">
    <property type="protein sequence ID" value="ESQ56207.1"/>
    <property type="molecule type" value="Genomic_DNA"/>
</dbReference>